<keyword evidence="3" id="KW-1185">Reference proteome</keyword>
<proteinExistence type="predicted"/>
<feature type="compositionally biased region" description="Low complexity" evidence="1">
    <location>
        <begin position="26"/>
        <end position="36"/>
    </location>
</feature>
<name>A0A255G8D5_9ACTN</name>
<reference evidence="2 3" key="1">
    <citation type="submission" date="2017-07" db="EMBL/GenBank/DDBJ databases">
        <title>Draft whole genome sequences of clinical Proprionibacteriaceae strains.</title>
        <authorList>
            <person name="Bernier A.-M."/>
            <person name="Bernard K."/>
            <person name="Domingo M.-C."/>
        </authorList>
    </citation>
    <scope>NUCLEOTIDE SEQUENCE [LARGE SCALE GENOMIC DNA]</scope>
    <source>
        <strain evidence="2 3">NML 030167</strain>
    </source>
</reference>
<feature type="region of interest" description="Disordered" evidence="1">
    <location>
        <begin position="279"/>
        <end position="299"/>
    </location>
</feature>
<dbReference type="PANTHER" id="PTHR35560">
    <property type="entry name" value="BLL0132 PROTEIN"/>
    <property type="match status" value="1"/>
</dbReference>
<dbReference type="AlphaFoldDB" id="A0A255G8D5"/>
<feature type="region of interest" description="Disordered" evidence="1">
    <location>
        <begin position="26"/>
        <end position="58"/>
    </location>
</feature>
<sequence>MLAAVALLAATVVLAPRATTRYAVEASASPAPAELATDGTGDGLPHSTAHPSSAAAADDLTRGLSRNVVLRSTMIAEKDFSYCSNGPVDDPPAEVRRVVFVVHGNDRRPCGMAGAVLAGATDAQREQTLVVAPRFASAEDTKDRAKELYWTFSGWSQGDPSVNPGAQISSYAVLDELIRRVGHRSVVVAGFSGGGQFVNRFAAGSASQPDRFVIANPSSYLYFTPARPGTPPEEVARCPGYNDYRYGLNQLNPYMAASGPKGLTERYGKRKVVYLLGDRDRDPRSSSMDKSCGANVEGPNRLERGQRYWAYLPSVYGPEIRTRQQLHLVPGVAHDAVGMFTAAPARQALLG</sequence>
<evidence type="ECO:0008006" key="4">
    <source>
        <dbReference type="Google" id="ProtNLM"/>
    </source>
</evidence>
<accession>A0A255G8D5</accession>
<evidence type="ECO:0000313" key="3">
    <source>
        <dbReference type="Proteomes" id="UP000215896"/>
    </source>
</evidence>
<dbReference type="InterPro" id="IPR029058">
    <property type="entry name" value="AB_hydrolase_fold"/>
</dbReference>
<dbReference type="EMBL" id="NMVO01000015">
    <property type="protein sequence ID" value="OYO11712.1"/>
    <property type="molecule type" value="Genomic_DNA"/>
</dbReference>
<comment type="caution">
    <text evidence="2">The sequence shown here is derived from an EMBL/GenBank/DDBJ whole genome shotgun (WGS) entry which is preliminary data.</text>
</comment>
<evidence type="ECO:0000313" key="2">
    <source>
        <dbReference type="EMBL" id="OYO11712.1"/>
    </source>
</evidence>
<dbReference type="SUPFAM" id="SSF53474">
    <property type="entry name" value="alpha/beta-Hydrolases"/>
    <property type="match status" value="1"/>
</dbReference>
<dbReference type="Gene3D" id="3.40.50.1820">
    <property type="entry name" value="alpha/beta hydrolase"/>
    <property type="match status" value="1"/>
</dbReference>
<gene>
    <name evidence="2" type="ORF">CGZ94_14970</name>
</gene>
<evidence type="ECO:0000256" key="1">
    <source>
        <dbReference type="SAM" id="MobiDB-lite"/>
    </source>
</evidence>
<dbReference type="Proteomes" id="UP000215896">
    <property type="component" value="Unassembled WGS sequence"/>
</dbReference>
<feature type="compositionally biased region" description="Low complexity" evidence="1">
    <location>
        <begin position="45"/>
        <end position="57"/>
    </location>
</feature>
<protein>
    <recommendedName>
        <fullName evidence="4">Alpha/beta hydrolase</fullName>
    </recommendedName>
</protein>
<dbReference type="PANTHER" id="PTHR35560:SF3">
    <property type="entry name" value="PEPTIDASE S9 PROLYL OLIGOPEPTIDASE CATALYTIC DOMAIN-CONTAINING PROTEIN"/>
    <property type="match status" value="1"/>
</dbReference>
<organism evidence="2 3">
    <name type="scientific">Enemella evansiae</name>
    <dbReference type="NCBI Taxonomy" id="2016499"/>
    <lineage>
        <taxon>Bacteria</taxon>
        <taxon>Bacillati</taxon>
        <taxon>Actinomycetota</taxon>
        <taxon>Actinomycetes</taxon>
        <taxon>Propionibacteriales</taxon>
        <taxon>Propionibacteriaceae</taxon>
        <taxon>Enemella</taxon>
    </lineage>
</organism>